<sequence>MASSVLDLMEIKWWRMVSSEFCSPKNPICFLLLLFDQIPSPFDSTHLNVCFHLLFLPCQLRFLLGTLNLSTEPGAQFCDP</sequence>
<dbReference type="AlphaFoldDB" id="A0A0A0LUW0"/>
<protein>
    <submittedName>
        <fullName evidence="1">Uncharacterized protein</fullName>
    </submittedName>
</protein>
<reference evidence="1 2" key="2">
    <citation type="journal article" date="2009" name="PLoS ONE">
        <title>An integrated genetic and cytogenetic map of the cucumber genome.</title>
        <authorList>
            <person name="Ren Y."/>
            <person name="Zhang Z."/>
            <person name="Liu J."/>
            <person name="Staub J.E."/>
            <person name="Han Y."/>
            <person name="Cheng Z."/>
            <person name="Li X."/>
            <person name="Lu J."/>
            <person name="Miao H."/>
            <person name="Kang H."/>
            <person name="Xie B."/>
            <person name="Gu X."/>
            <person name="Wang X."/>
            <person name="Du Y."/>
            <person name="Jin W."/>
            <person name="Huang S."/>
        </authorList>
    </citation>
    <scope>NUCLEOTIDE SEQUENCE [LARGE SCALE GENOMIC DNA]</scope>
    <source>
        <strain evidence="2">cv. 9930</strain>
    </source>
</reference>
<organism evidence="1 2">
    <name type="scientific">Cucumis sativus</name>
    <name type="common">Cucumber</name>
    <dbReference type="NCBI Taxonomy" id="3659"/>
    <lineage>
        <taxon>Eukaryota</taxon>
        <taxon>Viridiplantae</taxon>
        <taxon>Streptophyta</taxon>
        <taxon>Embryophyta</taxon>
        <taxon>Tracheophyta</taxon>
        <taxon>Spermatophyta</taxon>
        <taxon>Magnoliopsida</taxon>
        <taxon>eudicotyledons</taxon>
        <taxon>Gunneridae</taxon>
        <taxon>Pentapetalae</taxon>
        <taxon>rosids</taxon>
        <taxon>fabids</taxon>
        <taxon>Cucurbitales</taxon>
        <taxon>Cucurbitaceae</taxon>
        <taxon>Benincaseae</taxon>
        <taxon>Cucumis</taxon>
    </lineage>
</organism>
<proteinExistence type="predicted"/>
<evidence type="ECO:0000313" key="2">
    <source>
        <dbReference type="Proteomes" id="UP000029981"/>
    </source>
</evidence>
<evidence type="ECO:0000313" key="1">
    <source>
        <dbReference type="EMBL" id="KGN65725.1"/>
    </source>
</evidence>
<name>A0A0A0LUW0_CUCSA</name>
<accession>A0A0A0LUW0</accession>
<dbReference type="EMBL" id="CM002922">
    <property type="protein sequence ID" value="KGN65725.1"/>
    <property type="molecule type" value="Genomic_DNA"/>
</dbReference>
<reference evidence="1 2" key="4">
    <citation type="journal article" date="2011" name="BMC Genomics">
        <title>RNA-Seq improves annotation of protein-coding genes in the cucumber genome.</title>
        <authorList>
            <person name="Li Z."/>
            <person name="Zhang Z."/>
            <person name="Yan P."/>
            <person name="Huang S."/>
            <person name="Fei Z."/>
            <person name="Lin K."/>
        </authorList>
    </citation>
    <scope>NUCLEOTIDE SEQUENCE [LARGE SCALE GENOMIC DNA]</scope>
    <source>
        <strain evidence="2">cv. 9930</strain>
    </source>
</reference>
<reference evidence="1 2" key="3">
    <citation type="journal article" date="2010" name="BMC Genomics">
        <title>Transcriptome sequencing and comparative analysis of cucumber flowers with different sex types.</title>
        <authorList>
            <person name="Guo S."/>
            <person name="Zheng Y."/>
            <person name="Joung J.G."/>
            <person name="Liu S."/>
            <person name="Zhang Z."/>
            <person name="Crasta O.R."/>
            <person name="Sobral B.W."/>
            <person name="Xu Y."/>
            <person name="Huang S."/>
            <person name="Fei Z."/>
        </authorList>
    </citation>
    <scope>NUCLEOTIDE SEQUENCE [LARGE SCALE GENOMIC DNA]</scope>
    <source>
        <strain evidence="2">cv. 9930</strain>
    </source>
</reference>
<keyword evidence="2" id="KW-1185">Reference proteome</keyword>
<reference evidence="1 2" key="1">
    <citation type="journal article" date="2009" name="Nat. Genet.">
        <title>The genome of the cucumber, Cucumis sativus L.</title>
        <authorList>
            <person name="Huang S."/>
            <person name="Li R."/>
            <person name="Zhang Z."/>
            <person name="Li L."/>
            <person name="Gu X."/>
            <person name="Fan W."/>
            <person name="Lucas W.J."/>
            <person name="Wang X."/>
            <person name="Xie B."/>
            <person name="Ni P."/>
            <person name="Ren Y."/>
            <person name="Zhu H."/>
            <person name="Li J."/>
            <person name="Lin K."/>
            <person name="Jin W."/>
            <person name="Fei Z."/>
            <person name="Li G."/>
            <person name="Staub J."/>
            <person name="Kilian A."/>
            <person name="van der Vossen E.A."/>
            <person name="Wu Y."/>
            <person name="Guo J."/>
            <person name="He J."/>
            <person name="Jia Z."/>
            <person name="Ren Y."/>
            <person name="Tian G."/>
            <person name="Lu Y."/>
            <person name="Ruan J."/>
            <person name="Qian W."/>
            <person name="Wang M."/>
            <person name="Huang Q."/>
            <person name="Li B."/>
            <person name="Xuan Z."/>
            <person name="Cao J."/>
            <person name="Asan"/>
            <person name="Wu Z."/>
            <person name="Zhang J."/>
            <person name="Cai Q."/>
            <person name="Bai Y."/>
            <person name="Zhao B."/>
            <person name="Han Y."/>
            <person name="Li Y."/>
            <person name="Li X."/>
            <person name="Wang S."/>
            <person name="Shi Q."/>
            <person name="Liu S."/>
            <person name="Cho W.K."/>
            <person name="Kim J.Y."/>
            <person name="Xu Y."/>
            <person name="Heller-Uszynska K."/>
            <person name="Miao H."/>
            <person name="Cheng Z."/>
            <person name="Zhang S."/>
            <person name="Wu J."/>
            <person name="Yang Y."/>
            <person name="Kang H."/>
            <person name="Li M."/>
            <person name="Liang H."/>
            <person name="Ren X."/>
            <person name="Shi Z."/>
            <person name="Wen M."/>
            <person name="Jian M."/>
            <person name="Yang H."/>
            <person name="Zhang G."/>
            <person name="Yang Z."/>
            <person name="Chen R."/>
            <person name="Liu S."/>
            <person name="Li J."/>
            <person name="Ma L."/>
            <person name="Liu H."/>
            <person name="Zhou Y."/>
            <person name="Zhao J."/>
            <person name="Fang X."/>
            <person name="Li G."/>
            <person name="Fang L."/>
            <person name="Li Y."/>
            <person name="Liu D."/>
            <person name="Zheng H."/>
            <person name="Zhang Y."/>
            <person name="Qin N."/>
            <person name="Li Z."/>
            <person name="Yang G."/>
            <person name="Yang S."/>
            <person name="Bolund L."/>
            <person name="Kristiansen K."/>
            <person name="Zheng H."/>
            <person name="Li S."/>
            <person name="Zhang X."/>
            <person name="Yang H."/>
            <person name="Wang J."/>
            <person name="Sun R."/>
            <person name="Zhang B."/>
            <person name="Jiang S."/>
            <person name="Wang J."/>
            <person name="Du Y."/>
            <person name="Li S."/>
        </authorList>
    </citation>
    <scope>NUCLEOTIDE SEQUENCE [LARGE SCALE GENOMIC DNA]</scope>
    <source>
        <strain evidence="2">cv. 9930</strain>
    </source>
</reference>
<dbReference type="Proteomes" id="UP000029981">
    <property type="component" value="Chromosome 1"/>
</dbReference>
<dbReference type="Gramene" id="KGN65725">
    <property type="protein sequence ID" value="KGN65725"/>
    <property type="gene ID" value="Csa_1G522510"/>
</dbReference>
<gene>
    <name evidence="1" type="ORF">Csa_1G522510</name>
</gene>